<dbReference type="PROSITE" id="PS50097">
    <property type="entry name" value="BTB"/>
    <property type="match status" value="1"/>
</dbReference>
<gene>
    <name evidence="8" type="ORF">CTI12_AA167570</name>
</gene>
<comment type="caution">
    <text evidence="8">The sequence shown here is derived from an EMBL/GenBank/DDBJ whole genome shotgun (WGS) entry which is preliminary data.</text>
</comment>
<keyword evidence="4" id="KW-0175">Coiled coil</keyword>
<evidence type="ECO:0000256" key="3">
    <source>
        <dbReference type="PROSITE-ProRule" id="PRU00982"/>
    </source>
</evidence>
<dbReference type="UniPathway" id="UPA00143"/>
<evidence type="ECO:0000256" key="4">
    <source>
        <dbReference type="SAM" id="Coils"/>
    </source>
</evidence>
<dbReference type="InterPro" id="IPR027356">
    <property type="entry name" value="NPH3_dom"/>
</dbReference>
<comment type="pathway">
    <text evidence="1">Protein modification; protein ubiquitination.</text>
</comment>
<dbReference type="EMBL" id="PKPP01001338">
    <property type="protein sequence ID" value="PWA83530.1"/>
    <property type="molecule type" value="Genomic_DNA"/>
</dbReference>
<evidence type="ECO:0000259" key="7">
    <source>
        <dbReference type="PROSITE" id="PS51649"/>
    </source>
</evidence>
<dbReference type="InterPro" id="IPR011333">
    <property type="entry name" value="SKP1/BTB/POZ_sf"/>
</dbReference>
<feature type="region of interest" description="Disordered" evidence="5">
    <location>
        <begin position="566"/>
        <end position="593"/>
    </location>
</feature>
<evidence type="ECO:0000256" key="5">
    <source>
        <dbReference type="SAM" id="MobiDB-lite"/>
    </source>
</evidence>
<dbReference type="InterPro" id="IPR000210">
    <property type="entry name" value="BTB/POZ_dom"/>
</dbReference>
<evidence type="ECO:0000256" key="2">
    <source>
        <dbReference type="ARBA" id="ARBA00022786"/>
    </source>
</evidence>
<feature type="compositionally biased region" description="Basic residues" evidence="5">
    <location>
        <begin position="581"/>
        <end position="593"/>
    </location>
</feature>
<dbReference type="PROSITE" id="PS51649">
    <property type="entry name" value="NPH3"/>
    <property type="match status" value="1"/>
</dbReference>
<accession>A0A2U1PCT0</accession>
<keyword evidence="2" id="KW-0833">Ubl conjugation pathway</keyword>
<organism evidence="8 9">
    <name type="scientific">Artemisia annua</name>
    <name type="common">Sweet wormwood</name>
    <dbReference type="NCBI Taxonomy" id="35608"/>
    <lineage>
        <taxon>Eukaryota</taxon>
        <taxon>Viridiplantae</taxon>
        <taxon>Streptophyta</taxon>
        <taxon>Embryophyta</taxon>
        <taxon>Tracheophyta</taxon>
        <taxon>Spermatophyta</taxon>
        <taxon>Magnoliopsida</taxon>
        <taxon>eudicotyledons</taxon>
        <taxon>Gunneridae</taxon>
        <taxon>Pentapetalae</taxon>
        <taxon>asterids</taxon>
        <taxon>campanulids</taxon>
        <taxon>Asterales</taxon>
        <taxon>Asteraceae</taxon>
        <taxon>Asteroideae</taxon>
        <taxon>Anthemideae</taxon>
        <taxon>Artemisiinae</taxon>
        <taxon>Artemisia</taxon>
    </lineage>
</organism>
<dbReference type="OrthoDB" id="624345at2759"/>
<feature type="coiled-coil region" evidence="4">
    <location>
        <begin position="504"/>
        <end position="538"/>
    </location>
</feature>
<proteinExistence type="inferred from homology"/>
<dbReference type="Proteomes" id="UP000245207">
    <property type="component" value="Unassembled WGS sequence"/>
</dbReference>
<dbReference type="AlphaFoldDB" id="A0A2U1PCT0"/>
<sequence>MAPAGKALGFYNEANDWFCNAGLPSDLTIVVDSANFHLHKFPLLSRSGKLEKLIKETQNNDKGTCTITLEEFPGGTEGFLVAAKFCYGVHVKLTPRNIVMVYCLADYLEMTDEYGDDNLFSKAVNYFHKNVLKNWKDCIVALQSCETVVTRADTLQMIGKCLNAISTMVCTDPDLFGWPMMLYGRLQSPGGSILWNGINTGARLSQSHESDWWFEDVSHLRIGAIIYYSGKHLHGLGRWQNGQITKTRSTASPPTKSDIVDQRVILESIVELFPQTKGKSICRFLLGLLRVGLILGVSDKCRDILERSIGMQLEFATLDGLVIPTYSDSDTLYNTDCVERMVNYFLASEQNLKASPSSMPLRNVCKLVDSYMAEIASDVNLKPEKMHLLAKALPGSSRSVNDGLYRALDIYFEAHSWLPEKEKEGLCSIIDCQKLSIDACAHASQNKRLPLRFVLQVLFFEQLHMKTALCNVLNTEYNHTDPMATVLHGSTSRRYGWVNLVRENQVLRVGMERMRTRVHELEEEFNNLKQEMKRISQTHSSLGSPRFLAKTLGVCKVLKRDVENNGLATPRASADKARDSHHSKHRQSFSRTT</sequence>
<evidence type="ECO:0000259" key="6">
    <source>
        <dbReference type="PROSITE" id="PS50097"/>
    </source>
</evidence>
<dbReference type="SUPFAM" id="SSF54695">
    <property type="entry name" value="POZ domain"/>
    <property type="match status" value="1"/>
</dbReference>
<protein>
    <submittedName>
        <fullName evidence="8">BTB/POZ-like protein</fullName>
    </submittedName>
</protein>
<feature type="domain" description="NPH3" evidence="7">
    <location>
        <begin position="211"/>
        <end position="464"/>
    </location>
</feature>
<dbReference type="GO" id="GO:0016567">
    <property type="term" value="P:protein ubiquitination"/>
    <property type="evidence" value="ECO:0007669"/>
    <property type="project" value="UniProtKB-UniPathway"/>
</dbReference>
<dbReference type="Pfam" id="PF00651">
    <property type="entry name" value="BTB"/>
    <property type="match status" value="1"/>
</dbReference>
<dbReference type="STRING" id="35608.A0A2U1PCT0"/>
<name>A0A2U1PCT0_ARTAN</name>
<dbReference type="Pfam" id="PF03000">
    <property type="entry name" value="NPH3"/>
    <property type="match status" value="1"/>
</dbReference>
<dbReference type="Gene3D" id="3.30.710.10">
    <property type="entry name" value="Potassium Channel Kv1.1, Chain A"/>
    <property type="match status" value="1"/>
</dbReference>
<evidence type="ECO:0000313" key="8">
    <source>
        <dbReference type="EMBL" id="PWA83530.1"/>
    </source>
</evidence>
<evidence type="ECO:0000313" key="9">
    <source>
        <dbReference type="Proteomes" id="UP000245207"/>
    </source>
</evidence>
<evidence type="ECO:0000256" key="1">
    <source>
        <dbReference type="ARBA" id="ARBA00004906"/>
    </source>
</evidence>
<reference evidence="8 9" key="1">
    <citation type="journal article" date="2018" name="Mol. Plant">
        <title>The genome of Artemisia annua provides insight into the evolution of Asteraceae family and artemisinin biosynthesis.</title>
        <authorList>
            <person name="Shen Q."/>
            <person name="Zhang L."/>
            <person name="Liao Z."/>
            <person name="Wang S."/>
            <person name="Yan T."/>
            <person name="Shi P."/>
            <person name="Liu M."/>
            <person name="Fu X."/>
            <person name="Pan Q."/>
            <person name="Wang Y."/>
            <person name="Lv Z."/>
            <person name="Lu X."/>
            <person name="Zhang F."/>
            <person name="Jiang W."/>
            <person name="Ma Y."/>
            <person name="Chen M."/>
            <person name="Hao X."/>
            <person name="Li L."/>
            <person name="Tang Y."/>
            <person name="Lv G."/>
            <person name="Zhou Y."/>
            <person name="Sun X."/>
            <person name="Brodelius P.E."/>
            <person name="Rose J.K.C."/>
            <person name="Tang K."/>
        </authorList>
    </citation>
    <scope>NUCLEOTIDE SEQUENCE [LARGE SCALE GENOMIC DNA]</scope>
    <source>
        <strain evidence="9">cv. Huhao1</strain>
        <tissue evidence="8">Leaf</tissue>
    </source>
</reference>
<comment type="similarity">
    <text evidence="3">Belongs to the NPH3 family.</text>
</comment>
<feature type="domain" description="BTB" evidence="6">
    <location>
        <begin position="25"/>
        <end position="95"/>
    </location>
</feature>
<dbReference type="InterPro" id="IPR043454">
    <property type="entry name" value="NPH3/RPT2-like"/>
</dbReference>
<dbReference type="PANTHER" id="PTHR32370">
    <property type="entry name" value="OS12G0117600 PROTEIN"/>
    <property type="match status" value="1"/>
</dbReference>
<keyword evidence="9" id="KW-1185">Reference proteome</keyword>